<dbReference type="STRING" id="1293598.IV56_GL001623"/>
<reference evidence="1 2" key="1">
    <citation type="journal article" date="2015" name="Genome Announc.">
        <title>Expanding the biotechnology potential of lactobacilli through comparative genomics of 213 strains and associated genera.</title>
        <authorList>
            <person name="Sun Z."/>
            <person name="Harris H.M."/>
            <person name="McCann A."/>
            <person name="Guo C."/>
            <person name="Argimon S."/>
            <person name="Zhang W."/>
            <person name="Yang X."/>
            <person name="Jeffery I.B."/>
            <person name="Cooney J.C."/>
            <person name="Kagawa T.F."/>
            <person name="Liu W."/>
            <person name="Song Y."/>
            <person name="Salvetti E."/>
            <person name="Wrobel A."/>
            <person name="Rasinkangas P."/>
            <person name="Parkhill J."/>
            <person name="Rea M.C."/>
            <person name="O'Sullivan O."/>
            <person name="Ritari J."/>
            <person name="Douillard F.P."/>
            <person name="Paul Ross R."/>
            <person name="Yang R."/>
            <person name="Briner A.E."/>
            <person name="Felis G.E."/>
            <person name="de Vos W.M."/>
            <person name="Barrangou R."/>
            <person name="Klaenhammer T.R."/>
            <person name="Caufield P.W."/>
            <person name="Cui Y."/>
            <person name="Zhang H."/>
            <person name="O'Toole P.W."/>
        </authorList>
    </citation>
    <scope>NUCLEOTIDE SEQUENCE [LARGE SCALE GENOMIC DNA]</scope>
    <source>
        <strain evidence="1 2">DSM 24301</strain>
    </source>
</reference>
<name>A0A0R2MRP9_9LACO</name>
<protein>
    <submittedName>
        <fullName evidence="1">Uncharacterized protein</fullName>
    </submittedName>
</protein>
<dbReference type="Proteomes" id="UP000050969">
    <property type="component" value="Unassembled WGS sequence"/>
</dbReference>
<dbReference type="AlphaFoldDB" id="A0A0R2MRP9"/>
<comment type="caution">
    <text evidence="1">The sequence shown here is derived from an EMBL/GenBank/DDBJ whole genome shotgun (WGS) entry which is preliminary data.</text>
</comment>
<organism evidence="1 2">
    <name type="scientific">Lacticaseibacillus saniviri JCM 17471 = DSM 24301</name>
    <dbReference type="NCBI Taxonomy" id="1293598"/>
    <lineage>
        <taxon>Bacteria</taxon>
        <taxon>Bacillati</taxon>
        <taxon>Bacillota</taxon>
        <taxon>Bacilli</taxon>
        <taxon>Lactobacillales</taxon>
        <taxon>Lactobacillaceae</taxon>
        <taxon>Lacticaseibacillus</taxon>
    </lineage>
</organism>
<gene>
    <name evidence="1" type="ORF">IV56_GL001623</name>
</gene>
<dbReference type="EMBL" id="JQCE01000042">
    <property type="protein sequence ID" value="KRO16262.1"/>
    <property type="molecule type" value="Genomic_DNA"/>
</dbReference>
<dbReference type="PATRIC" id="fig|1293598.4.peg.1692"/>
<dbReference type="RefSeq" id="WP_054777289.1">
    <property type="nucleotide sequence ID" value="NZ_BBBX01000010.1"/>
</dbReference>
<proteinExistence type="predicted"/>
<evidence type="ECO:0000313" key="1">
    <source>
        <dbReference type="EMBL" id="KRO16262.1"/>
    </source>
</evidence>
<evidence type="ECO:0000313" key="2">
    <source>
        <dbReference type="Proteomes" id="UP000050969"/>
    </source>
</evidence>
<keyword evidence="2" id="KW-1185">Reference proteome</keyword>
<dbReference type="OrthoDB" id="2299636at2"/>
<accession>A0A0R2MRP9</accession>
<sequence>MADTPLTGFPEGEFAAFSTAKMSFFLPYTENTTPADLNQFFDRDIIHVTITPDKQLEIALPDSEIQLASYGQILSKFTNGKYKVIDADYYHKNFNDPIVDQNDRGIL</sequence>